<keyword evidence="5 9" id="KW-0963">Cytoplasm</keyword>
<dbReference type="Gene3D" id="3.20.20.70">
    <property type="entry name" value="Aldolase class I"/>
    <property type="match status" value="1"/>
</dbReference>
<dbReference type="InterPro" id="IPR006063">
    <property type="entry name" value="HisA_bact_arch"/>
</dbReference>
<dbReference type="PANTHER" id="PTHR43090">
    <property type="entry name" value="1-(5-PHOSPHORIBOSYL)-5-[(5-PHOSPHORIBOSYLAMINO)METHYLIDENEAMINO] IMIDAZOLE-4-CARBOXAMIDE ISOMERASE"/>
    <property type="match status" value="1"/>
</dbReference>
<evidence type="ECO:0000256" key="7">
    <source>
        <dbReference type="ARBA" id="ARBA00023102"/>
    </source>
</evidence>
<dbReference type="PANTHER" id="PTHR43090:SF2">
    <property type="entry name" value="1-(5-PHOSPHORIBOSYL)-5-[(5-PHOSPHORIBOSYLAMINO)METHYLIDENEAMINO] IMIDAZOLE-4-CARBOXAMIDE ISOMERASE"/>
    <property type="match status" value="1"/>
</dbReference>
<dbReference type="HAMAP" id="MF_01014">
    <property type="entry name" value="HisA"/>
    <property type="match status" value="1"/>
</dbReference>
<reference evidence="12" key="1">
    <citation type="submission" date="2024-06" db="EMBL/GenBank/DDBJ databases">
        <title>Complete genome of Salinicola endophyticus HNIBRBA4755.</title>
        <authorList>
            <person name="Shin S.Y."/>
            <person name="Kang H."/>
            <person name="Song J."/>
        </authorList>
    </citation>
    <scope>NUCLEOTIDE SEQUENCE</scope>
    <source>
        <strain evidence="12">HNIBRBA4755</strain>
    </source>
</reference>
<dbReference type="InterPro" id="IPR044524">
    <property type="entry name" value="Isoase_HisA-like"/>
</dbReference>
<comment type="pathway">
    <text evidence="3 9 11">Amino-acid biosynthesis; L-histidine biosynthesis; L-histidine from 5-phospho-alpha-D-ribose 1-diphosphate: step 4/9.</text>
</comment>
<dbReference type="RefSeq" id="WP_353980848.1">
    <property type="nucleotide sequence ID" value="NZ_CP159578.1"/>
</dbReference>
<protein>
    <recommendedName>
        <fullName evidence="9 11">1-(5-phosphoribosyl)-5-[(5-phosphoribosylamino)methylideneamino] imidazole-4-carboxamide isomerase</fullName>
        <ecNumber evidence="9 11">5.3.1.16</ecNumber>
    </recommendedName>
    <alternativeName>
        <fullName evidence="9">Phosphoribosylformimino-5-aminoimidazole carboxamide ribotide isomerase</fullName>
    </alternativeName>
</protein>
<dbReference type="CDD" id="cd04732">
    <property type="entry name" value="HisA"/>
    <property type="match status" value="1"/>
</dbReference>
<name>A0AB74UDV5_9GAMM</name>
<keyword evidence="7 9" id="KW-0368">Histidine biosynthesis</keyword>
<dbReference type="Pfam" id="PF00977">
    <property type="entry name" value="His_biosynth"/>
    <property type="match status" value="1"/>
</dbReference>
<dbReference type="GO" id="GO:0005737">
    <property type="term" value="C:cytoplasm"/>
    <property type="evidence" value="ECO:0007669"/>
    <property type="project" value="UniProtKB-SubCell"/>
</dbReference>
<evidence type="ECO:0000256" key="5">
    <source>
        <dbReference type="ARBA" id="ARBA00022490"/>
    </source>
</evidence>
<dbReference type="SUPFAM" id="SSF51366">
    <property type="entry name" value="Ribulose-phoshate binding barrel"/>
    <property type="match status" value="1"/>
</dbReference>
<dbReference type="InterPro" id="IPR013785">
    <property type="entry name" value="Aldolase_TIM"/>
</dbReference>
<feature type="active site" description="Proton acceptor" evidence="9">
    <location>
        <position position="8"/>
    </location>
</feature>
<comment type="similarity">
    <text evidence="4 9 10">Belongs to the HisA/HisF family.</text>
</comment>
<evidence type="ECO:0000256" key="1">
    <source>
        <dbReference type="ARBA" id="ARBA00000901"/>
    </source>
</evidence>
<keyword evidence="8 9" id="KW-0413">Isomerase</keyword>
<feature type="active site" description="Proton donor" evidence="9">
    <location>
        <position position="130"/>
    </location>
</feature>
<evidence type="ECO:0000256" key="6">
    <source>
        <dbReference type="ARBA" id="ARBA00022605"/>
    </source>
</evidence>
<evidence type="ECO:0000256" key="10">
    <source>
        <dbReference type="RuleBase" id="RU003657"/>
    </source>
</evidence>
<evidence type="ECO:0000256" key="3">
    <source>
        <dbReference type="ARBA" id="ARBA00005133"/>
    </source>
</evidence>
<evidence type="ECO:0000256" key="11">
    <source>
        <dbReference type="RuleBase" id="RU003658"/>
    </source>
</evidence>
<dbReference type="InterPro" id="IPR011060">
    <property type="entry name" value="RibuloseP-bd_barrel"/>
</dbReference>
<dbReference type="EC" id="5.3.1.16" evidence="9 11"/>
<dbReference type="GO" id="GO:0000105">
    <property type="term" value="P:L-histidine biosynthetic process"/>
    <property type="evidence" value="ECO:0007669"/>
    <property type="project" value="UniProtKB-UniRule"/>
</dbReference>
<dbReference type="NCBIfam" id="TIGR00007">
    <property type="entry name" value="1-(5-phosphoribosyl)-5-[(5-phosphoribosylamino)methylideneamino]imidazole-4-carboxamide isomerase"/>
    <property type="match status" value="1"/>
</dbReference>
<dbReference type="GO" id="GO:0003949">
    <property type="term" value="F:1-(5-phosphoribosyl)-5-[(5-phosphoribosylamino)methylideneamino]imidazole-4-carboxamide isomerase activity"/>
    <property type="evidence" value="ECO:0007669"/>
    <property type="project" value="UniProtKB-UniRule"/>
</dbReference>
<gene>
    <name evidence="9 12" type="primary">hisA</name>
    <name evidence="12" type="ORF">ABV408_02165</name>
</gene>
<evidence type="ECO:0000256" key="9">
    <source>
        <dbReference type="HAMAP-Rule" id="MF_01014"/>
    </source>
</evidence>
<accession>A0AB74UDV5</accession>
<proteinExistence type="inferred from homology"/>
<dbReference type="AlphaFoldDB" id="A0AB74UDV5"/>
<organism evidence="12">
    <name type="scientific">Salinicola endophyticus</name>
    <dbReference type="NCBI Taxonomy" id="1949083"/>
    <lineage>
        <taxon>Bacteria</taxon>
        <taxon>Pseudomonadati</taxon>
        <taxon>Pseudomonadota</taxon>
        <taxon>Gammaproteobacteria</taxon>
        <taxon>Oceanospirillales</taxon>
        <taxon>Halomonadaceae</taxon>
        <taxon>Salinicola</taxon>
    </lineage>
</organism>
<dbReference type="EMBL" id="CP159578">
    <property type="protein sequence ID" value="XCJ79995.1"/>
    <property type="molecule type" value="Genomic_DNA"/>
</dbReference>
<evidence type="ECO:0000256" key="4">
    <source>
        <dbReference type="ARBA" id="ARBA00009667"/>
    </source>
</evidence>
<comment type="catalytic activity">
    <reaction evidence="1 9 11">
        <text>1-(5-phospho-beta-D-ribosyl)-5-[(5-phospho-beta-D-ribosylamino)methylideneamino]imidazole-4-carboxamide = 5-[(5-phospho-1-deoxy-D-ribulos-1-ylimino)methylamino]-1-(5-phospho-beta-D-ribosyl)imidazole-4-carboxamide</text>
        <dbReference type="Rhea" id="RHEA:15469"/>
        <dbReference type="ChEBI" id="CHEBI:58435"/>
        <dbReference type="ChEBI" id="CHEBI:58525"/>
        <dbReference type="EC" id="5.3.1.16"/>
    </reaction>
</comment>
<evidence type="ECO:0000313" key="12">
    <source>
        <dbReference type="EMBL" id="XCJ79995.1"/>
    </source>
</evidence>
<sequence>MLVIPAIDLKDGQCVRLKQGRMDDATAYGDDPVAMAARWVEAGARRLHLVDLNGAFEGKPVNGEAVTAIARAYPDLPIQIGGGIRSAETIEHYLAAGVSYVIIGTKAVKEPAFVGEMCRQFPGHVIVGLDAHDGFVATDGWAEVSALKAVDLAKRFADDGVTSIVYTDIARDGMMQGVNVEATAALARDGGLPVIASGGVTDLADIRALAEVADDGIIGAITGRAIYEGSLDVAQAQTLSDEIRGAARGGRA</sequence>
<evidence type="ECO:0000256" key="8">
    <source>
        <dbReference type="ARBA" id="ARBA00023235"/>
    </source>
</evidence>
<keyword evidence="6 9" id="KW-0028">Amino-acid biosynthesis</keyword>
<evidence type="ECO:0000256" key="2">
    <source>
        <dbReference type="ARBA" id="ARBA00004496"/>
    </source>
</evidence>
<dbReference type="FunFam" id="3.20.20.70:FF:000009">
    <property type="entry name" value="1-(5-phosphoribosyl)-5-[(5-phosphoribosylamino)methylideneamino] imidazole-4-carboxamide isomerase"/>
    <property type="match status" value="1"/>
</dbReference>
<dbReference type="GO" id="GO:0000162">
    <property type="term" value="P:L-tryptophan biosynthetic process"/>
    <property type="evidence" value="ECO:0007669"/>
    <property type="project" value="TreeGrafter"/>
</dbReference>
<comment type="subcellular location">
    <subcellularLocation>
        <location evidence="2 9 11">Cytoplasm</location>
    </subcellularLocation>
</comment>
<dbReference type="InterPro" id="IPR023016">
    <property type="entry name" value="HisA/PriA"/>
</dbReference>
<dbReference type="InterPro" id="IPR006062">
    <property type="entry name" value="His_biosynth"/>
</dbReference>